<evidence type="ECO:0000256" key="3">
    <source>
        <dbReference type="ARBA" id="ARBA00022448"/>
    </source>
</evidence>
<keyword evidence="12 20" id="KW-0675">Receptor</keyword>
<keyword evidence="10 16" id="KW-0798">TonB box</keyword>
<dbReference type="PROSITE" id="PS01156">
    <property type="entry name" value="TONB_DEPENDENT_REC_2"/>
    <property type="match status" value="1"/>
</dbReference>
<proteinExistence type="inferred from homology"/>
<dbReference type="InterPro" id="IPR012910">
    <property type="entry name" value="Plug_dom"/>
</dbReference>
<dbReference type="Gene3D" id="2.40.170.20">
    <property type="entry name" value="TonB-dependent receptor, beta-barrel domain"/>
    <property type="match status" value="1"/>
</dbReference>
<dbReference type="InterPro" id="IPR037066">
    <property type="entry name" value="Plug_dom_sf"/>
</dbReference>
<dbReference type="AlphaFoldDB" id="A0A076PR93"/>
<dbReference type="PROSITE" id="PS52016">
    <property type="entry name" value="TONB_DEPENDENT_REC_3"/>
    <property type="match status" value="1"/>
</dbReference>
<evidence type="ECO:0000256" key="16">
    <source>
        <dbReference type="RuleBase" id="RU003357"/>
    </source>
</evidence>
<dbReference type="InterPro" id="IPR010917">
    <property type="entry name" value="TonB_rcpt_CS"/>
</dbReference>
<dbReference type="NCBIfam" id="TIGR01783">
    <property type="entry name" value="TonB-siderophor"/>
    <property type="match status" value="1"/>
</dbReference>
<accession>A0A076PR93</accession>
<evidence type="ECO:0000256" key="14">
    <source>
        <dbReference type="PROSITE-ProRule" id="PRU01360"/>
    </source>
</evidence>
<evidence type="ECO:0000256" key="10">
    <source>
        <dbReference type="ARBA" id="ARBA00023077"/>
    </source>
</evidence>
<keyword evidence="8" id="KW-0408">Iron</keyword>
<dbReference type="KEGG" id="ctes:O987_20725"/>
<protein>
    <submittedName>
        <fullName evidence="20">TonB-denpendent receptor</fullName>
    </submittedName>
</protein>
<feature type="domain" description="TonB-dependent receptor-like beta-barrel" evidence="18">
    <location>
        <begin position="253"/>
        <end position="695"/>
    </location>
</feature>
<keyword evidence="11 14" id="KW-0472">Membrane</keyword>
<evidence type="ECO:0000256" key="15">
    <source>
        <dbReference type="PROSITE-ProRule" id="PRU10144"/>
    </source>
</evidence>
<evidence type="ECO:0000256" key="8">
    <source>
        <dbReference type="ARBA" id="ARBA00023004"/>
    </source>
</evidence>
<evidence type="ECO:0000313" key="20">
    <source>
        <dbReference type="EMBL" id="AIJ48238.1"/>
    </source>
</evidence>
<sequence length="729" mass="76892">MFLLRPISLAALALCSQQTVFAQTSSTESEAALQTVTVEASADASAQGLAKPFAGGQVARGARVGVLGNQDMMETPFSATSYTSDLIQDQQAKSVGDVLLNDAGVRSARGFGNFQQAYFVRGFVLYSDDVAYNGLYGLVPRQYMASEFVERVEVFRGANAFLSGAGAGSVSGGGLGGLINVVPKRAGNEPLNRVTLGGASGGQAYAAADVARRFGPDDAAGVRLNLARRSGGTGVSGEKVHTTVGSLGLDWRSSRARLSADLGWQEHKLTAPRPSLTPSGNLPIPAAPDSKTNYAQPWTYSNSRDLFGTVRGEYDFNDQWTGWAAVGMRRGSEDNALSGLTLSSAAGDAVVNRFDNTRKNRVKTGELGVRGKFETGAVKHSVVASLSAFDSSERNAWGYNYATGQSNNIYNPVALPAPAYNGLGGILGSPRETERIKTSSLALADTLGFMDERLLLTVGMRYQTIKVDGFDATTGASSGSYDKSRVTPVAGLVFKLTPEVSAYANYIEGLAKGGSAPMTNGGQVVTNAGQVFSPYVSRQKEAGLKYDGGNIGASASFFTTSMPSAYVENNVYGVFGKQRNRGLEFNVFGEPVKGLRLLGGLTLLDAKYVTTASGANDGKRVVGVPRSQANIGADWDVPGVRGLALNARLMYTGAQYANAGNTQRVPAWTRFDLGARYLMDVGGKLVTLNARVDNVANRNYWASVGGYATNGYLVQGAPRTFSLTASVDF</sequence>
<evidence type="ECO:0000256" key="1">
    <source>
        <dbReference type="ARBA" id="ARBA00004571"/>
    </source>
</evidence>
<dbReference type="Pfam" id="PF07715">
    <property type="entry name" value="Plug"/>
    <property type="match status" value="1"/>
</dbReference>
<dbReference type="GO" id="GO:0015891">
    <property type="term" value="P:siderophore transport"/>
    <property type="evidence" value="ECO:0007669"/>
    <property type="project" value="InterPro"/>
</dbReference>
<evidence type="ECO:0000256" key="12">
    <source>
        <dbReference type="ARBA" id="ARBA00023170"/>
    </source>
</evidence>
<keyword evidence="5" id="KW-0410">Iron transport</keyword>
<evidence type="ECO:0000256" key="13">
    <source>
        <dbReference type="ARBA" id="ARBA00023237"/>
    </source>
</evidence>
<evidence type="ECO:0000259" key="18">
    <source>
        <dbReference type="Pfam" id="PF00593"/>
    </source>
</evidence>
<evidence type="ECO:0000256" key="7">
    <source>
        <dbReference type="ARBA" id="ARBA00022729"/>
    </source>
</evidence>
<feature type="signal peptide" evidence="17">
    <location>
        <begin position="1"/>
        <end position="22"/>
    </location>
</feature>
<evidence type="ECO:0000256" key="4">
    <source>
        <dbReference type="ARBA" id="ARBA00022452"/>
    </source>
</evidence>
<feature type="chain" id="PRO_5001716591" evidence="17">
    <location>
        <begin position="23"/>
        <end position="729"/>
    </location>
</feature>
<evidence type="ECO:0000259" key="19">
    <source>
        <dbReference type="Pfam" id="PF07715"/>
    </source>
</evidence>
<dbReference type="GO" id="GO:0015344">
    <property type="term" value="F:siderophore uptake transmembrane transporter activity"/>
    <property type="evidence" value="ECO:0007669"/>
    <property type="project" value="TreeGrafter"/>
</dbReference>
<evidence type="ECO:0000256" key="2">
    <source>
        <dbReference type="ARBA" id="ARBA00009810"/>
    </source>
</evidence>
<evidence type="ECO:0000313" key="21">
    <source>
        <dbReference type="Proteomes" id="UP000028782"/>
    </source>
</evidence>
<dbReference type="PANTHER" id="PTHR32552">
    <property type="entry name" value="FERRICHROME IRON RECEPTOR-RELATED"/>
    <property type="match status" value="1"/>
</dbReference>
<dbReference type="RefSeq" id="WP_043374342.1">
    <property type="nucleotide sequence ID" value="NZ_CP006704.1"/>
</dbReference>
<dbReference type="InterPro" id="IPR010105">
    <property type="entry name" value="TonB_sidphr_rcpt"/>
</dbReference>
<dbReference type="Pfam" id="PF00593">
    <property type="entry name" value="TonB_dep_Rec_b-barrel"/>
    <property type="match status" value="1"/>
</dbReference>
<evidence type="ECO:0000256" key="5">
    <source>
        <dbReference type="ARBA" id="ARBA00022496"/>
    </source>
</evidence>
<dbReference type="HOGENOM" id="CLU_008287_22_0_4"/>
<feature type="domain" description="TonB-dependent receptor plug" evidence="19">
    <location>
        <begin position="72"/>
        <end position="167"/>
    </location>
</feature>
<evidence type="ECO:0000256" key="6">
    <source>
        <dbReference type="ARBA" id="ARBA00022692"/>
    </source>
</evidence>
<keyword evidence="9" id="KW-0406">Ion transport</keyword>
<dbReference type="InterPro" id="IPR039426">
    <property type="entry name" value="TonB-dep_rcpt-like"/>
</dbReference>
<dbReference type="Gene3D" id="2.170.130.10">
    <property type="entry name" value="TonB-dependent receptor, plug domain"/>
    <property type="match status" value="1"/>
</dbReference>
<keyword evidence="7 17" id="KW-0732">Signal</keyword>
<organism evidence="20 21">
    <name type="scientific">Comamonas testosteroni TK102</name>
    <dbReference type="NCBI Taxonomy" id="1392005"/>
    <lineage>
        <taxon>Bacteria</taxon>
        <taxon>Pseudomonadati</taxon>
        <taxon>Pseudomonadota</taxon>
        <taxon>Betaproteobacteria</taxon>
        <taxon>Burkholderiales</taxon>
        <taxon>Comamonadaceae</taxon>
        <taxon>Comamonas</taxon>
    </lineage>
</organism>
<dbReference type="PANTHER" id="PTHR32552:SF82">
    <property type="entry name" value="FCUA PROTEIN"/>
    <property type="match status" value="1"/>
</dbReference>
<dbReference type="GO" id="GO:0009279">
    <property type="term" value="C:cell outer membrane"/>
    <property type="evidence" value="ECO:0007669"/>
    <property type="project" value="UniProtKB-SubCell"/>
</dbReference>
<keyword evidence="4 14" id="KW-1134">Transmembrane beta strand</keyword>
<comment type="similarity">
    <text evidence="2 14 16">Belongs to the TonB-dependent receptor family.</text>
</comment>
<dbReference type="InterPro" id="IPR000531">
    <property type="entry name" value="Beta-barrel_TonB"/>
</dbReference>
<keyword evidence="13 14" id="KW-0998">Cell outer membrane</keyword>
<keyword evidence="3 14" id="KW-0813">Transport</keyword>
<dbReference type="SUPFAM" id="SSF56935">
    <property type="entry name" value="Porins"/>
    <property type="match status" value="1"/>
</dbReference>
<reference evidence="20 21" key="1">
    <citation type="journal article" date="2014" name="Genome Announc.">
        <title>Complete Genome Sequence of Polychlorinated Biphenyl Degrader Comamonas testosteroni TK102 (NBRC 109938).</title>
        <authorList>
            <person name="Fukuda K."/>
            <person name="Hosoyama A."/>
            <person name="Tsuchikane K."/>
            <person name="Ohji S."/>
            <person name="Yamazoe A."/>
            <person name="Fujita N."/>
            <person name="Shintani M."/>
            <person name="Kimbara K."/>
        </authorList>
    </citation>
    <scope>NUCLEOTIDE SEQUENCE [LARGE SCALE GENOMIC DNA]</scope>
    <source>
        <strain evidence="20">TK102</strain>
    </source>
</reference>
<name>A0A076PR93_COMTE</name>
<dbReference type="CDD" id="cd01347">
    <property type="entry name" value="ligand_gated_channel"/>
    <property type="match status" value="1"/>
</dbReference>
<evidence type="ECO:0000256" key="11">
    <source>
        <dbReference type="ARBA" id="ARBA00023136"/>
    </source>
</evidence>
<comment type="subcellular location">
    <subcellularLocation>
        <location evidence="1 14">Cell outer membrane</location>
        <topology evidence="1 14">Multi-pass membrane protein</topology>
    </subcellularLocation>
</comment>
<evidence type="ECO:0000256" key="9">
    <source>
        <dbReference type="ARBA" id="ARBA00023065"/>
    </source>
</evidence>
<dbReference type="EMBL" id="CP006704">
    <property type="protein sequence ID" value="AIJ48238.1"/>
    <property type="molecule type" value="Genomic_DNA"/>
</dbReference>
<feature type="short sequence motif" description="TonB C-terminal box" evidence="15">
    <location>
        <begin position="712"/>
        <end position="729"/>
    </location>
</feature>
<dbReference type="GO" id="GO:0038023">
    <property type="term" value="F:signaling receptor activity"/>
    <property type="evidence" value="ECO:0007669"/>
    <property type="project" value="InterPro"/>
</dbReference>
<dbReference type="InterPro" id="IPR036942">
    <property type="entry name" value="Beta-barrel_TonB_sf"/>
</dbReference>
<keyword evidence="6 14" id="KW-0812">Transmembrane</keyword>
<evidence type="ECO:0000256" key="17">
    <source>
        <dbReference type="SAM" id="SignalP"/>
    </source>
</evidence>
<gene>
    <name evidence="20" type="ORF">O987_20725</name>
</gene>
<dbReference type="Proteomes" id="UP000028782">
    <property type="component" value="Chromosome"/>
</dbReference>